<dbReference type="RefSeq" id="WP_187248342.1">
    <property type="nucleotide sequence ID" value="NZ_BAAAOK010000025.1"/>
</dbReference>
<dbReference type="NCBIfam" id="TIGR00500">
    <property type="entry name" value="met_pdase_I"/>
    <property type="match status" value="1"/>
</dbReference>
<evidence type="ECO:0000256" key="7">
    <source>
        <dbReference type="RuleBase" id="RU003653"/>
    </source>
</evidence>
<dbReference type="Proteomes" id="UP000805614">
    <property type="component" value="Unassembled WGS sequence"/>
</dbReference>
<comment type="function">
    <text evidence="1 6">Removes the N-terminal methionine from nascent proteins. The N-terminal methionine is often cleaved when the second residue in the primary sequence is small and uncharged (Met-Ala-, Cys, Gly, Pro, Ser, Thr, or Val). Requires deformylation of the N(alpha)-formylated initiator methionine before it can be hydrolyzed.</text>
</comment>
<dbReference type="HAMAP" id="MF_01974">
    <property type="entry name" value="MetAP_1"/>
    <property type="match status" value="1"/>
</dbReference>
<keyword evidence="5 6" id="KW-0378">Hydrolase</keyword>
<feature type="binding site" evidence="6">
    <location>
        <position position="208"/>
    </location>
    <ligand>
        <name>a divalent metal cation</name>
        <dbReference type="ChEBI" id="CHEBI:60240"/>
        <label>2</label>
        <note>catalytic</note>
    </ligand>
</feature>
<evidence type="ECO:0000256" key="6">
    <source>
        <dbReference type="HAMAP-Rule" id="MF_01974"/>
    </source>
</evidence>
<dbReference type="GO" id="GO:0004239">
    <property type="term" value="F:initiator methionyl aminopeptidase activity"/>
    <property type="evidence" value="ECO:0007669"/>
    <property type="project" value="UniProtKB-EC"/>
</dbReference>
<dbReference type="InterPro" id="IPR002467">
    <property type="entry name" value="Pept_M24A_MAP1"/>
</dbReference>
<feature type="domain" description="Peptidase M24" evidence="8">
    <location>
        <begin position="13"/>
        <end position="246"/>
    </location>
</feature>
<feature type="binding site" evidence="6">
    <location>
        <position position="83"/>
    </location>
    <ligand>
        <name>substrate</name>
    </ligand>
</feature>
<evidence type="ECO:0000256" key="2">
    <source>
        <dbReference type="ARBA" id="ARBA00022438"/>
    </source>
</evidence>
<dbReference type="InterPro" id="IPR000994">
    <property type="entry name" value="Pept_M24"/>
</dbReference>
<feature type="binding site" evidence="6">
    <location>
        <position position="239"/>
    </location>
    <ligand>
        <name>a divalent metal cation</name>
        <dbReference type="ChEBI" id="CHEBI:60240"/>
        <label>2</label>
        <note>catalytic</note>
    </ligand>
</feature>
<sequence>MIEILNSTELARAREAGALVAGILQTLKSRCEVGTNLRDINLWAQAMITEAGAQSCYVDYEPSFGRGPFGHYICTSVNDAVLHGLPYDYTLANGDLLTLDLAVSKGGVVADSAISFIVGDSKSSESVAMISATERALSAGIAAARPGARIGDISHAIGAVLSEAGYRINTEFGGHGVGSTMHQDPHIQNIGRPGRGYRLRPGLLLALEPWVMADTAELVTDTDGWTLRSATGCRTAHSEHTIAITNDGAEVLTLPKQAQP</sequence>
<protein>
    <recommendedName>
        <fullName evidence="6 7">Methionine aminopeptidase</fullName>
        <shortName evidence="6">MAP</shortName>
        <shortName evidence="6">MetAP</shortName>
        <ecNumber evidence="6 7">3.4.11.18</ecNumber>
    </recommendedName>
    <alternativeName>
        <fullName evidence="6">Peptidase M</fullName>
    </alternativeName>
</protein>
<dbReference type="Gene3D" id="3.90.230.10">
    <property type="entry name" value="Creatinase/methionine aminopeptidase superfamily"/>
    <property type="match status" value="1"/>
</dbReference>
<dbReference type="PANTHER" id="PTHR43330">
    <property type="entry name" value="METHIONINE AMINOPEPTIDASE"/>
    <property type="match status" value="1"/>
</dbReference>
<dbReference type="EMBL" id="JABVEC010000068">
    <property type="protein sequence ID" value="MBC6471303.1"/>
    <property type="molecule type" value="Genomic_DNA"/>
</dbReference>
<feature type="binding site" evidence="6">
    <location>
        <position position="239"/>
    </location>
    <ligand>
        <name>a divalent metal cation</name>
        <dbReference type="ChEBI" id="CHEBI:60240"/>
        <label>1</label>
    </ligand>
</feature>
<dbReference type="InterPro" id="IPR036005">
    <property type="entry name" value="Creatinase/aminopeptidase-like"/>
</dbReference>
<evidence type="ECO:0000313" key="9">
    <source>
        <dbReference type="EMBL" id="MBC6471303.1"/>
    </source>
</evidence>
<dbReference type="EC" id="3.4.11.18" evidence="6 7"/>
<dbReference type="PANTHER" id="PTHR43330:SF27">
    <property type="entry name" value="METHIONINE AMINOPEPTIDASE"/>
    <property type="match status" value="1"/>
</dbReference>
<evidence type="ECO:0000313" key="10">
    <source>
        <dbReference type="Proteomes" id="UP000805614"/>
    </source>
</evidence>
<evidence type="ECO:0000259" key="8">
    <source>
        <dbReference type="Pfam" id="PF00557"/>
    </source>
</evidence>
<keyword evidence="3 6" id="KW-0645">Protease</keyword>
<comment type="caution">
    <text evidence="9">The sequence shown here is derived from an EMBL/GenBank/DDBJ whole genome shotgun (WGS) entry which is preliminary data.</text>
</comment>
<feature type="binding site" evidence="6">
    <location>
        <position position="100"/>
    </location>
    <ligand>
        <name>a divalent metal cation</name>
        <dbReference type="ChEBI" id="CHEBI:60240"/>
        <label>1</label>
    </ligand>
</feature>
<accession>A0ABR7M2Z4</accession>
<dbReference type="Pfam" id="PF00557">
    <property type="entry name" value="Peptidase_M24"/>
    <property type="match status" value="1"/>
</dbReference>
<organism evidence="9 10">
    <name type="scientific">Actinomadura alba</name>
    <dbReference type="NCBI Taxonomy" id="406431"/>
    <lineage>
        <taxon>Bacteria</taxon>
        <taxon>Bacillati</taxon>
        <taxon>Actinomycetota</taxon>
        <taxon>Actinomycetes</taxon>
        <taxon>Streptosporangiales</taxon>
        <taxon>Thermomonosporaceae</taxon>
        <taxon>Actinomadura</taxon>
    </lineage>
</organism>
<gene>
    <name evidence="6 9" type="primary">map</name>
    <name evidence="9" type="ORF">HKK74_38340</name>
</gene>
<name>A0ABR7M2Z4_9ACTN</name>
<dbReference type="SUPFAM" id="SSF55920">
    <property type="entry name" value="Creatinase/aminopeptidase"/>
    <property type="match status" value="1"/>
</dbReference>
<evidence type="ECO:0000256" key="1">
    <source>
        <dbReference type="ARBA" id="ARBA00002521"/>
    </source>
</evidence>
<comment type="cofactor">
    <cofactor evidence="6">
        <name>Co(2+)</name>
        <dbReference type="ChEBI" id="CHEBI:48828"/>
    </cofactor>
    <cofactor evidence="6">
        <name>Zn(2+)</name>
        <dbReference type="ChEBI" id="CHEBI:29105"/>
    </cofactor>
    <cofactor evidence="6">
        <name>Mn(2+)</name>
        <dbReference type="ChEBI" id="CHEBI:29035"/>
    </cofactor>
    <cofactor evidence="6">
        <name>Fe(2+)</name>
        <dbReference type="ChEBI" id="CHEBI:29033"/>
    </cofactor>
    <text evidence="6">Binds 2 divalent metal cations per subunit. Has a high-affinity and a low affinity metal-binding site. The true nature of the physiological cofactor is under debate. The enzyme is active with cobalt, zinc, manganese or divalent iron ions. Most likely, methionine aminopeptidases function as mononuclear Fe(2+)-metalloproteases under physiological conditions, and the catalytically relevant metal-binding site has been assigned to the histidine-containing high-affinity site.</text>
</comment>
<feature type="binding site" evidence="6">
    <location>
        <position position="175"/>
    </location>
    <ligand>
        <name>a divalent metal cation</name>
        <dbReference type="ChEBI" id="CHEBI:60240"/>
        <label>2</label>
        <note>catalytic</note>
    </ligand>
</feature>
<feature type="binding site" evidence="6">
    <location>
        <position position="182"/>
    </location>
    <ligand>
        <name>substrate</name>
    </ligand>
</feature>
<dbReference type="PRINTS" id="PR00599">
    <property type="entry name" value="MAPEPTIDASE"/>
</dbReference>
<keyword evidence="2 6" id="KW-0031">Aminopeptidase</keyword>
<feature type="binding site" evidence="6">
    <location>
        <position position="111"/>
    </location>
    <ligand>
        <name>a divalent metal cation</name>
        <dbReference type="ChEBI" id="CHEBI:60240"/>
        <label>2</label>
        <note>catalytic</note>
    </ligand>
</feature>
<comment type="catalytic activity">
    <reaction evidence="6 7">
        <text>Release of N-terminal amino acids, preferentially methionine, from peptides and arylamides.</text>
        <dbReference type="EC" id="3.4.11.18"/>
    </reaction>
</comment>
<evidence type="ECO:0000256" key="5">
    <source>
        <dbReference type="ARBA" id="ARBA00022801"/>
    </source>
</evidence>
<evidence type="ECO:0000256" key="3">
    <source>
        <dbReference type="ARBA" id="ARBA00022670"/>
    </source>
</evidence>
<keyword evidence="10" id="KW-1185">Reference proteome</keyword>
<evidence type="ECO:0000256" key="4">
    <source>
        <dbReference type="ARBA" id="ARBA00022723"/>
    </source>
</evidence>
<dbReference type="InterPro" id="IPR001714">
    <property type="entry name" value="Pept_M24_MAP"/>
</dbReference>
<dbReference type="CDD" id="cd01086">
    <property type="entry name" value="MetAP1"/>
    <property type="match status" value="1"/>
</dbReference>
<comment type="subunit">
    <text evidence="6">Monomer.</text>
</comment>
<feature type="binding site" evidence="6">
    <location>
        <position position="111"/>
    </location>
    <ligand>
        <name>a divalent metal cation</name>
        <dbReference type="ChEBI" id="CHEBI:60240"/>
        <label>1</label>
    </ligand>
</feature>
<reference evidence="9 10" key="1">
    <citation type="submission" date="2020-06" db="EMBL/GenBank/DDBJ databases">
        <title>Actinomadura xiongansis sp. nov., isolated from soil of Baiyangdian.</title>
        <authorList>
            <person name="Zhang X."/>
        </authorList>
    </citation>
    <scope>NUCLEOTIDE SEQUENCE [LARGE SCALE GENOMIC DNA]</scope>
    <source>
        <strain evidence="9 10">HBUM206468</strain>
    </source>
</reference>
<keyword evidence="4 6" id="KW-0479">Metal-binding</keyword>
<proteinExistence type="inferred from homology"/>
<comment type="similarity">
    <text evidence="6">Belongs to the peptidase M24A family. Methionine aminopeptidase type 1 subfamily.</text>
</comment>